<dbReference type="Proteomes" id="UP001147695">
    <property type="component" value="Unassembled WGS sequence"/>
</dbReference>
<organism evidence="2 3">
    <name type="scientific">Penicillium brevicompactum</name>
    <dbReference type="NCBI Taxonomy" id="5074"/>
    <lineage>
        <taxon>Eukaryota</taxon>
        <taxon>Fungi</taxon>
        <taxon>Dikarya</taxon>
        <taxon>Ascomycota</taxon>
        <taxon>Pezizomycotina</taxon>
        <taxon>Eurotiomycetes</taxon>
        <taxon>Eurotiomycetidae</taxon>
        <taxon>Eurotiales</taxon>
        <taxon>Aspergillaceae</taxon>
        <taxon>Penicillium</taxon>
    </lineage>
</organism>
<reference evidence="2" key="2">
    <citation type="journal article" date="2023" name="IMA Fungus">
        <title>Comparative genomic study of the Penicillium genus elucidates a diverse pangenome and 15 lateral gene transfer events.</title>
        <authorList>
            <person name="Petersen C."/>
            <person name="Sorensen T."/>
            <person name="Nielsen M.R."/>
            <person name="Sondergaard T.E."/>
            <person name="Sorensen J.L."/>
            <person name="Fitzpatrick D.A."/>
            <person name="Frisvad J.C."/>
            <person name="Nielsen K.L."/>
        </authorList>
    </citation>
    <scope>NUCLEOTIDE SEQUENCE</scope>
    <source>
        <strain evidence="2">IBT 35673</strain>
    </source>
</reference>
<protein>
    <submittedName>
        <fullName evidence="2">Uncharacterized protein</fullName>
    </submittedName>
</protein>
<dbReference type="AlphaFoldDB" id="A0A9W9R4J7"/>
<accession>A0A9W9R4J7</accession>
<comment type="caution">
    <text evidence="2">The sequence shown here is derived from an EMBL/GenBank/DDBJ whole genome shotgun (WGS) entry which is preliminary data.</text>
</comment>
<evidence type="ECO:0000313" key="3">
    <source>
        <dbReference type="Proteomes" id="UP001147695"/>
    </source>
</evidence>
<dbReference type="EMBL" id="JAPZBQ010000001">
    <property type="protein sequence ID" value="KAJ5352454.1"/>
    <property type="molecule type" value="Genomic_DNA"/>
</dbReference>
<evidence type="ECO:0000256" key="1">
    <source>
        <dbReference type="SAM" id="MobiDB-lite"/>
    </source>
</evidence>
<feature type="compositionally biased region" description="Polar residues" evidence="1">
    <location>
        <begin position="216"/>
        <end position="228"/>
    </location>
</feature>
<evidence type="ECO:0000313" key="2">
    <source>
        <dbReference type="EMBL" id="KAJ5352454.1"/>
    </source>
</evidence>
<gene>
    <name evidence="2" type="ORF">N7452_001428</name>
</gene>
<name>A0A9W9R4J7_PENBR</name>
<feature type="region of interest" description="Disordered" evidence="1">
    <location>
        <begin position="180"/>
        <end position="258"/>
    </location>
</feature>
<sequence>MKDQKVQIPDPGTRMKLENDLTLRIVLKTKYKPDKSRRSADVIPWAEKLAERVSRAALEEVGKPNAEFEISLNIIQMLGSPDYVYICYDIFRADCDQNVRLQIQESLQQPIHYASRRGGVYIMRKDPRIEAFASASYTEMRKLDKGELPLFSDLRYPPCYVFGKRVEEQGRSQEEWQQLRAERKKRNAQSLEGGGTIQGDPDEDSEGSEHDEPTDGQVQSGEVQQTEPLNKHNLISDDLEEKSEDRQHEKPPVDANSK</sequence>
<reference evidence="2" key="1">
    <citation type="submission" date="2022-12" db="EMBL/GenBank/DDBJ databases">
        <authorList>
            <person name="Petersen C."/>
        </authorList>
    </citation>
    <scope>NUCLEOTIDE SEQUENCE</scope>
    <source>
        <strain evidence="2">IBT 35673</strain>
    </source>
</reference>
<proteinExistence type="predicted"/>
<feature type="compositionally biased region" description="Basic and acidic residues" evidence="1">
    <location>
        <begin position="243"/>
        <end position="258"/>
    </location>
</feature>